<evidence type="ECO:0000313" key="2">
    <source>
        <dbReference type="EMBL" id="MPC82098.1"/>
    </source>
</evidence>
<sequence length="76" mass="8973">MRVTKDHRSPAMVPAWPGERVWEFRGSHRPSATGHQREAGEARRKSKRPLKREMIRSFEHECMVTDCETNLMPFHD</sequence>
<gene>
    <name evidence="2" type="ORF">E2C01_076743</name>
</gene>
<protein>
    <submittedName>
        <fullName evidence="2">Uncharacterized protein</fullName>
    </submittedName>
</protein>
<dbReference type="AlphaFoldDB" id="A0A5B7IMU0"/>
<proteinExistence type="predicted"/>
<feature type="region of interest" description="Disordered" evidence="1">
    <location>
        <begin position="26"/>
        <end position="50"/>
    </location>
</feature>
<name>A0A5B7IMU0_PORTR</name>
<evidence type="ECO:0000313" key="3">
    <source>
        <dbReference type="Proteomes" id="UP000324222"/>
    </source>
</evidence>
<dbReference type="Proteomes" id="UP000324222">
    <property type="component" value="Unassembled WGS sequence"/>
</dbReference>
<accession>A0A5B7IMU0</accession>
<reference evidence="2 3" key="1">
    <citation type="submission" date="2019-05" db="EMBL/GenBank/DDBJ databases">
        <title>Another draft genome of Portunus trituberculatus and its Hox gene families provides insights of decapod evolution.</title>
        <authorList>
            <person name="Jeong J.-H."/>
            <person name="Song I."/>
            <person name="Kim S."/>
            <person name="Choi T."/>
            <person name="Kim D."/>
            <person name="Ryu S."/>
            <person name="Kim W."/>
        </authorList>
    </citation>
    <scope>NUCLEOTIDE SEQUENCE [LARGE SCALE GENOMIC DNA]</scope>
    <source>
        <tissue evidence="2">Muscle</tissue>
    </source>
</reference>
<keyword evidence="3" id="KW-1185">Reference proteome</keyword>
<evidence type="ECO:0000256" key="1">
    <source>
        <dbReference type="SAM" id="MobiDB-lite"/>
    </source>
</evidence>
<dbReference type="EMBL" id="VSRR010058842">
    <property type="protein sequence ID" value="MPC82098.1"/>
    <property type="molecule type" value="Genomic_DNA"/>
</dbReference>
<organism evidence="2 3">
    <name type="scientific">Portunus trituberculatus</name>
    <name type="common">Swimming crab</name>
    <name type="synonym">Neptunus trituberculatus</name>
    <dbReference type="NCBI Taxonomy" id="210409"/>
    <lineage>
        <taxon>Eukaryota</taxon>
        <taxon>Metazoa</taxon>
        <taxon>Ecdysozoa</taxon>
        <taxon>Arthropoda</taxon>
        <taxon>Crustacea</taxon>
        <taxon>Multicrustacea</taxon>
        <taxon>Malacostraca</taxon>
        <taxon>Eumalacostraca</taxon>
        <taxon>Eucarida</taxon>
        <taxon>Decapoda</taxon>
        <taxon>Pleocyemata</taxon>
        <taxon>Brachyura</taxon>
        <taxon>Eubrachyura</taxon>
        <taxon>Portunoidea</taxon>
        <taxon>Portunidae</taxon>
        <taxon>Portuninae</taxon>
        <taxon>Portunus</taxon>
    </lineage>
</organism>
<comment type="caution">
    <text evidence="2">The sequence shown here is derived from an EMBL/GenBank/DDBJ whole genome shotgun (WGS) entry which is preliminary data.</text>
</comment>